<dbReference type="GO" id="GO:0006260">
    <property type="term" value="P:DNA replication"/>
    <property type="evidence" value="ECO:0007669"/>
    <property type="project" value="InterPro"/>
</dbReference>
<dbReference type="PANTHER" id="PTHR10302">
    <property type="entry name" value="SINGLE-STRANDED DNA-BINDING PROTEIN"/>
    <property type="match status" value="1"/>
</dbReference>
<dbReference type="SUPFAM" id="SSF50249">
    <property type="entry name" value="Nucleic acid-binding proteins"/>
    <property type="match status" value="1"/>
</dbReference>
<dbReference type="EMBL" id="FNQV01000012">
    <property type="protein sequence ID" value="SEA59029.1"/>
    <property type="molecule type" value="Genomic_DNA"/>
</dbReference>
<dbReference type="CDD" id="cd04496">
    <property type="entry name" value="SSB_OBF"/>
    <property type="match status" value="1"/>
</dbReference>
<dbReference type="GO" id="GO:0003697">
    <property type="term" value="F:single-stranded DNA binding"/>
    <property type="evidence" value="ECO:0007669"/>
    <property type="project" value="InterPro"/>
</dbReference>
<evidence type="ECO:0000256" key="2">
    <source>
        <dbReference type="PROSITE-ProRule" id="PRU00252"/>
    </source>
</evidence>
<reference evidence="6" key="1">
    <citation type="submission" date="2016-10" db="EMBL/GenBank/DDBJ databases">
        <authorList>
            <person name="Varghese N."/>
            <person name="Submissions S."/>
        </authorList>
    </citation>
    <scope>NUCLEOTIDE SEQUENCE [LARGE SCALE GENOMIC DNA]</scope>
    <source>
        <strain evidence="6">KPR-1</strain>
    </source>
</reference>
<dbReference type="InterPro" id="IPR000424">
    <property type="entry name" value="Primosome_PriB/ssb"/>
</dbReference>
<feature type="compositionally biased region" description="Acidic residues" evidence="4">
    <location>
        <begin position="140"/>
        <end position="150"/>
    </location>
</feature>
<protein>
    <recommendedName>
        <fullName evidence="3">Single-stranded DNA-binding protein</fullName>
    </recommendedName>
</protein>
<evidence type="ECO:0000256" key="1">
    <source>
        <dbReference type="ARBA" id="ARBA00023125"/>
    </source>
</evidence>
<dbReference type="Proteomes" id="UP000199288">
    <property type="component" value="Unassembled WGS sequence"/>
</dbReference>
<sequence>MNSMDVTLKGNLGAHPEKITAVTTANLVKLRVAHSMRRKGPDGEFTSETQWFTVKCFGQLADNVLNSLGKGDPVLVRGRVETESWTNQAGQDRTQVVVIASHVGIDLTTGTARFTRVRRDEPEKEVRPPLEVMDTTVPYPDDDQELREAV</sequence>
<dbReference type="InterPro" id="IPR011344">
    <property type="entry name" value="ssDNA-bd"/>
</dbReference>
<dbReference type="InterPro" id="IPR012340">
    <property type="entry name" value="NA-bd_OB-fold"/>
</dbReference>
<dbReference type="AlphaFoldDB" id="A0A1H4CFD5"/>
<evidence type="ECO:0000313" key="6">
    <source>
        <dbReference type="Proteomes" id="UP000199288"/>
    </source>
</evidence>
<dbReference type="Gene3D" id="2.40.50.140">
    <property type="entry name" value="Nucleic acid-binding proteins"/>
    <property type="match status" value="1"/>
</dbReference>
<feature type="compositionally biased region" description="Basic and acidic residues" evidence="4">
    <location>
        <begin position="118"/>
        <end position="128"/>
    </location>
</feature>
<keyword evidence="6" id="KW-1185">Reference proteome</keyword>
<evidence type="ECO:0000256" key="3">
    <source>
        <dbReference type="RuleBase" id="RU000524"/>
    </source>
</evidence>
<evidence type="ECO:0000256" key="4">
    <source>
        <dbReference type="SAM" id="MobiDB-lite"/>
    </source>
</evidence>
<dbReference type="PANTHER" id="PTHR10302:SF27">
    <property type="entry name" value="SINGLE-STRANDED DNA-BINDING PROTEIN"/>
    <property type="match status" value="1"/>
</dbReference>
<name>A0A1H4CFD5_9ACTO</name>
<proteinExistence type="predicted"/>
<dbReference type="NCBIfam" id="TIGR00621">
    <property type="entry name" value="ssb"/>
    <property type="match status" value="1"/>
</dbReference>
<evidence type="ECO:0000313" key="5">
    <source>
        <dbReference type="EMBL" id="SEA59029.1"/>
    </source>
</evidence>
<accession>A0A1H4CFD5</accession>
<feature type="region of interest" description="Disordered" evidence="4">
    <location>
        <begin position="118"/>
        <end position="150"/>
    </location>
</feature>
<dbReference type="GO" id="GO:0009295">
    <property type="term" value="C:nucleoid"/>
    <property type="evidence" value="ECO:0007669"/>
    <property type="project" value="TreeGrafter"/>
</dbReference>
<organism evidence="5 6">
    <name type="scientific">Bowdeniella nasicola</name>
    <dbReference type="NCBI Taxonomy" id="208480"/>
    <lineage>
        <taxon>Bacteria</taxon>
        <taxon>Bacillati</taxon>
        <taxon>Actinomycetota</taxon>
        <taxon>Actinomycetes</taxon>
        <taxon>Actinomycetales</taxon>
        <taxon>Actinomycetaceae</taxon>
        <taxon>Bowdeniella</taxon>
    </lineage>
</organism>
<gene>
    <name evidence="5" type="ORF">SAMN02910418_01955</name>
</gene>
<dbReference type="Pfam" id="PF00436">
    <property type="entry name" value="SSB"/>
    <property type="match status" value="1"/>
</dbReference>
<dbReference type="RefSeq" id="WP_176780769.1">
    <property type="nucleotide sequence ID" value="NZ_FNQV01000012.1"/>
</dbReference>
<keyword evidence="1 2" id="KW-0238">DNA-binding</keyword>
<dbReference type="PROSITE" id="PS50935">
    <property type="entry name" value="SSB"/>
    <property type="match status" value="1"/>
</dbReference>